<keyword evidence="3" id="KW-1185">Reference proteome</keyword>
<evidence type="ECO:0000256" key="1">
    <source>
        <dbReference type="SAM" id="MobiDB-lite"/>
    </source>
</evidence>
<accession>A0A2G4YQA9</accession>
<sequence length="127" mass="14270">MKITSNSQLLSSLNGLVDPNQRQQQQSIQDQQDLGRRSSRQASEEVGRSEQNQVRDADRQDRINANRKALTELQSRLKADQLEKLRQEFSVDGQEGASSPNLNLRESLGSSSKPVDTRPGQIIDIRV</sequence>
<protein>
    <submittedName>
        <fullName evidence="2">Uncharacterized protein</fullName>
    </submittedName>
</protein>
<feature type="region of interest" description="Disordered" evidence="1">
    <location>
        <begin position="89"/>
        <end position="127"/>
    </location>
</feature>
<feature type="compositionally biased region" description="Basic and acidic residues" evidence="1">
    <location>
        <begin position="42"/>
        <end position="64"/>
    </location>
</feature>
<name>A0A2G4YQA9_9PROT</name>
<evidence type="ECO:0000313" key="2">
    <source>
        <dbReference type="EMBL" id="PHZ84511.1"/>
    </source>
</evidence>
<feature type="compositionally biased region" description="Polar residues" evidence="1">
    <location>
        <begin position="96"/>
        <end position="114"/>
    </location>
</feature>
<organism evidence="2 3">
    <name type="scientific">Paremcibacter congregatus</name>
    <dbReference type="NCBI Taxonomy" id="2043170"/>
    <lineage>
        <taxon>Bacteria</taxon>
        <taxon>Pseudomonadati</taxon>
        <taxon>Pseudomonadota</taxon>
        <taxon>Alphaproteobacteria</taxon>
        <taxon>Emcibacterales</taxon>
        <taxon>Emcibacteraceae</taxon>
        <taxon>Paremcibacter</taxon>
    </lineage>
</organism>
<dbReference type="Proteomes" id="UP000229730">
    <property type="component" value="Unassembled WGS sequence"/>
</dbReference>
<dbReference type="InParanoid" id="A0A2G4YQA9"/>
<dbReference type="AlphaFoldDB" id="A0A2G4YQA9"/>
<dbReference type="EMBL" id="PDEM01000024">
    <property type="protein sequence ID" value="PHZ84511.1"/>
    <property type="molecule type" value="Genomic_DNA"/>
</dbReference>
<feature type="region of interest" description="Disordered" evidence="1">
    <location>
        <begin position="1"/>
        <end position="66"/>
    </location>
</feature>
<evidence type="ECO:0000313" key="3">
    <source>
        <dbReference type="Proteomes" id="UP000229730"/>
    </source>
</evidence>
<reference evidence="2 3" key="1">
    <citation type="submission" date="2017-10" db="EMBL/GenBank/DDBJ databases">
        <title>Frigbacter circumglobatus gen. nov. sp. nov., isolated from sediment cultured in situ.</title>
        <authorList>
            <person name="Zhao Z."/>
        </authorList>
    </citation>
    <scope>NUCLEOTIDE SEQUENCE [LARGE SCALE GENOMIC DNA]</scope>
    <source>
        <strain evidence="2 3">ZYL</strain>
    </source>
</reference>
<comment type="caution">
    <text evidence="2">The sequence shown here is derived from an EMBL/GenBank/DDBJ whole genome shotgun (WGS) entry which is preliminary data.</text>
</comment>
<feature type="compositionally biased region" description="Low complexity" evidence="1">
    <location>
        <begin position="1"/>
        <end position="32"/>
    </location>
</feature>
<proteinExistence type="predicted"/>
<dbReference type="RefSeq" id="WP_099473526.1">
    <property type="nucleotide sequence ID" value="NZ_CP041025.1"/>
</dbReference>
<gene>
    <name evidence="2" type="ORF">CRD36_11945</name>
</gene>